<comment type="similarity">
    <text evidence="1">Belongs to the peptidase C48 family.</text>
</comment>
<dbReference type="InterPro" id="IPR055190">
    <property type="entry name" value="ATP-synt_VA_C"/>
</dbReference>
<proteinExistence type="inferred from homology"/>
<dbReference type="InterPro" id="IPR003653">
    <property type="entry name" value="Peptidase_C48_C"/>
</dbReference>
<comment type="similarity">
    <text evidence="2">Belongs to the ATPase alpha/beta chains family.</text>
</comment>
<dbReference type="OMA" id="TWPINEY"/>
<keyword evidence="7" id="KW-0406">Ion transport</keyword>
<dbReference type="GO" id="GO:0006508">
    <property type="term" value="P:proteolysis"/>
    <property type="evidence" value="ECO:0007669"/>
    <property type="project" value="UniProtKB-KW"/>
</dbReference>
<dbReference type="PANTHER" id="PTHR34210:SF3">
    <property type="entry name" value="CCHC-TYPE DOMAIN-CONTAINING PROTEIN"/>
    <property type="match status" value="1"/>
</dbReference>
<dbReference type="Pfam" id="PF02902">
    <property type="entry name" value="Peptidase_C48"/>
    <property type="match status" value="1"/>
</dbReference>
<sequence>MLNVDDSGEGFQRTFILYALGTLFVPHTKQYVSEKYLHTFLDKKSVKKIAWGEFAYTTLVEAIYKVKNEKVSNVGGFVVFLQILPHDMATKSDERCNGNGNGNGHGHPLMVPSKSMPKVDFRERDEHPQHHDLAEILSKSLEKLSELQGIVDEHATWHVEVEKDISQWKLHDTQMACVVEKLSQKISKQDNIIETLRERLDKKETSTQQVGIHKRSIESIYFSESPVKPGAVQMNEKVSMQMNLDVSVKMNEAIGTVRRLFEIVICIDGAFADRAAFSTLKPGGLLDDMVLIPVNRNGNHWFLVEVDLLRRKVIILDSMLPRRIIVGPEMCTLMAGLEYVIEGKQQEDGFAYNFTEWFCKFETSIPQQENYTDCGIFMIGYIEYWNGEPGSIPFTQDDIEAYRNKIAKESLLQRCKEVEETAIEQATDNAILDQLCKGCPSTLGANRKSQDFFERVPARERHVKALFTEKVIHIIEKAVGCKIKMEETFIIVNDKFERKFVTQGAYDTRNNFQSLDLAWTLLRIPPRISKQLRYIPRYTFSWLVKPMWLIITAIGRDLQAAQVTAGKKKHPIPVRLFCFAL</sequence>
<evidence type="ECO:0000256" key="5">
    <source>
        <dbReference type="ARBA" id="ARBA00022781"/>
    </source>
</evidence>
<comment type="caution">
    <text evidence="9">The sequence shown here is derived from an EMBL/GenBank/DDBJ whole genome shotgun (WGS) entry which is preliminary data.</text>
</comment>
<accession>A0A835D3H3</accession>
<dbReference type="Proteomes" id="UP000655225">
    <property type="component" value="Unassembled WGS sequence"/>
</dbReference>
<name>A0A835D3H3_TETSI</name>
<dbReference type="InterPro" id="IPR038765">
    <property type="entry name" value="Papain-like_cys_pep_sf"/>
</dbReference>
<feature type="domain" description="Ubiquitin-like protease family profile" evidence="8">
    <location>
        <begin position="134"/>
        <end position="385"/>
    </location>
</feature>
<keyword evidence="3" id="KW-0813">Transport</keyword>
<dbReference type="PANTHER" id="PTHR34210">
    <property type="entry name" value="OS01G0252900 PROTEIN"/>
    <property type="match status" value="1"/>
</dbReference>
<gene>
    <name evidence="9" type="ORF">HHK36_028460</name>
</gene>
<keyword evidence="4" id="KW-0645">Protease</keyword>
<dbReference type="GO" id="GO:1902600">
    <property type="term" value="P:proton transmembrane transport"/>
    <property type="evidence" value="ECO:0007669"/>
    <property type="project" value="UniProtKB-KW"/>
</dbReference>
<dbReference type="SUPFAM" id="SSF54001">
    <property type="entry name" value="Cysteine proteinases"/>
    <property type="match status" value="1"/>
</dbReference>
<dbReference type="EMBL" id="JABCRI010000022">
    <property type="protein sequence ID" value="KAF8379033.1"/>
    <property type="molecule type" value="Genomic_DNA"/>
</dbReference>
<protein>
    <recommendedName>
        <fullName evidence="8">Ubiquitin-like protease family profile domain-containing protein</fullName>
    </recommendedName>
</protein>
<keyword evidence="10" id="KW-1185">Reference proteome</keyword>
<evidence type="ECO:0000256" key="7">
    <source>
        <dbReference type="ARBA" id="ARBA00023065"/>
    </source>
</evidence>
<evidence type="ECO:0000313" key="10">
    <source>
        <dbReference type="Proteomes" id="UP000655225"/>
    </source>
</evidence>
<keyword evidence="6" id="KW-0378">Hydrolase</keyword>
<dbReference type="Gene3D" id="3.40.395.10">
    <property type="entry name" value="Adenoviral Proteinase, Chain A"/>
    <property type="match status" value="1"/>
</dbReference>
<evidence type="ECO:0000313" key="9">
    <source>
        <dbReference type="EMBL" id="KAF8379033.1"/>
    </source>
</evidence>
<keyword evidence="5" id="KW-0375">Hydrogen ion transport</keyword>
<dbReference type="OrthoDB" id="678532at2759"/>
<dbReference type="Pfam" id="PF22919">
    <property type="entry name" value="ATP-synt_VA_C"/>
    <property type="match status" value="1"/>
</dbReference>
<evidence type="ECO:0000256" key="4">
    <source>
        <dbReference type="ARBA" id="ARBA00022670"/>
    </source>
</evidence>
<dbReference type="GO" id="GO:0008234">
    <property type="term" value="F:cysteine-type peptidase activity"/>
    <property type="evidence" value="ECO:0007669"/>
    <property type="project" value="InterPro"/>
</dbReference>
<reference evidence="9 10" key="1">
    <citation type="submission" date="2020-04" db="EMBL/GenBank/DDBJ databases">
        <title>Plant Genome Project.</title>
        <authorList>
            <person name="Zhang R.-G."/>
        </authorList>
    </citation>
    <scope>NUCLEOTIDE SEQUENCE [LARGE SCALE GENOMIC DNA]</scope>
    <source>
        <strain evidence="9">YNK0</strain>
        <tissue evidence="9">Leaf</tissue>
    </source>
</reference>
<organism evidence="9 10">
    <name type="scientific">Tetracentron sinense</name>
    <name type="common">Spur-leaf</name>
    <dbReference type="NCBI Taxonomy" id="13715"/>
    <lineage>
        <taxon>Eukaryota</taxon>
        <taxon>Viridiplantae</taxon>
        <taxon>Streptophyta</taxon>
        <taxon>Embryophyta</taxon>
        <taxon>Tracheophyta</taxon>
        <taxon>Spermatophyta</taxon>
        <taxon>Magnoliopsida</taxon>
        <taxon>Trochodendrales</taxon>
        <taxon>Trochodendraceae</taxon>
        <taxon>Tetracentron</taxon>
    </lineage>
</organism>
<dbReference type="AlphaFoldDB" id="A0A835D3H3"/>
<evidence type="ECO:0000256" key="6">
    <source>
        <dbReference type="ARBA" id="ARBA00022801"/>
    </source>
</evidence>
<evidence type="ECO:0000256" key="1">
    <source>
        <dbReference type="ARBA" id="ARBA00005234"/>
    </source>
</evidence>
<evidence type="ECO:0000256" key="3">
    <source>
        <dbReference type="ARBA" id="ARBA00022448"/>
    </source>
</evidence>
<evidence type="ECO:0000256" key="2">
    <source>
        <dbReference type="ARBA" id="ARBA00008936"/>
    </source>
</evidence>
<evidence type="ECO:0000259" key="8">
    <source>
        <dbReference type="PROSITE" id="PS50600"/>
    </source>
</evidence>
<dbReference type="PROSITE" id="PS50600">
    <property type="entry name" value="ULP_PROTEASE"/>
    <property type="match status" value="1"/>
</dbReference>